<keyword evidence="4" id="KW-0449">Lipoprotein</keyword>
<feature type="compositionally biased region" description="Polar residues" evidence="5">
    <location>
        <begin position="343"/>
        <end position="353"/>
    </location>
</feature>
<sequence>MGSGSSRPGEAEGGNGLYGPRDATEQVEAFLFAVQRLASSHSSGEMETVNSEGEGVNDLACSDAGDPATANPKTCPCPSASAELLPCKEDMLQWDNLLLSLGECGVRPFSLSTPFLWNELLRPLLLGNPRNGQLKALYRFFARTLLRYAEAVECVHRRSSSSPASAPLRAQETAREGPFPEAASAKVPRSESLNAVAACEDPTSGETALPPRVVLFPCTDLSIAELALFLRILTKALCTRLSLPQLLYHLEYVPSSPGVSPLSPDLRDELLALSQTFFASLGSKRQRSSLTSLQPTHSSDAVQTAPPNSSQSKSRPEGSEEGKEEERNGGTVPEAVQRVASLESKQSGENVLSPSEERKSSGDSQSALSSFPSFPSSSPVVGVADPATTPTTTATVESRSGISEPSKCASCAPDGPFVERSAKSPSSSLSSPAFCAFLLSYRGEQKVFAASPLRSPEQLQLEILTWLSTSFPEDAVAARGRGFLFRATLRAPSSPGSVSASEERNAGADQTREVFLSVNDLACVRTLSSVLTPVRLREPGGRKEVDGKRTCGRCGGSRAVGLETSRDGAAPEGPADAGGRTGGTRDEKGEKETRSEEEKGNGEMQETHPGRKLASMCSCSSASHAEGGTHYAPTTVLVACLTVVPLWIPLSPSTSSASASSPVSTVGAVLDGIVKFLTVVQPPSPCCSPNLLRAHQHMQELLLCLFAVVCPLQLTASCLPRTALAPLPSRRKRPLQQTPHPPNAVGPEAAGWGDEQGDGGGDSHGSMGANAVTGDTRAMRARQALEERKNGSSGARNTRQRQFERLLIPPLSSPCAKLAPALYAWQQEAQRERFAKSRDVLEGSEDEEEEAVSRRNHFPPVAAAALLPDLCFIEVLLSRWDLDKQHGENRAKEFAAYLLSMVWPSSALLLSASPAFVSIPPSLAHCSLSLVLLLAFYPHPATRVSLLARAPQPRGVHASPREAAFSPSGSSTLCAASAVCGGNLGNPRPAVPLRSFSPSAFSGSVFDDVSLTRRVPAAESNVFALAFSCLFDASHFSMEKKASRPGDERMQTGSSPRQGEPVLPGSRAGAFPSLPPSSSVNFEGLLLQLCSPSSLSHPLKSLLLYLLLCRNRCFRLFCLSRSDSERLVIPLLQMLNALPRLSPFPPGAETEAKRGPRLAAPPIAVICAISLMTLSKDKSFCLELQKTVVKDIPWDEKKKIADASLGSLVVLVLLRLLSWNIRRCGDGFFLLLCSSSLINIAASVEHLHWYVADRLVDYAAALLRLLARRLATLSSRHAETLSDAGDPHQTLGEDAEGREADLSADGRNPAAGPRRDNGDRKRRRDAEDIEFITLACRSVLQFLSVALRPPLLSRNLSLLFALLRLFPVSTAKALLGHFAVSWAAAERGNVAVEERQCSLASPVSSRDSLLSSLPQSARVAGDGDAPDCGKRPDEDRERGGRGQSEEREEQATPLSSRVSFEAAAVVARIALLIGPEVRLLLDLVDVFSSSIDDAIREGSAVEEDGETSRRVVEQLVAKIPPPGHDFARFPSTHPRFLCANGGEECMHGEEGRKRRMDRLKESFLACATPGRPDFVESWGSSCFFLPLIWQSIDALTPDAVCWDRSVYAAPRE</sequence>
<dbReference type="PANTHER" id="PTHR12895:SF9">
    <property type="entry name" value="DYMECLIN"/>
    <property type="match status" value="1"/>
</dbReference>
<feature type="region of interest" description="Disordered" evidence="5">
    <location>
        <begin position="729"/>
        <end position="771"/>
    </location>
</feature>
<evidence type="ECO:0000313" key="7">
    <source>
        <dbReference type="EMBL" id="CEL66731.1"/>
    </source>
</evidence>
<evidence type="ECO:0000256" key="4">
    <source>
        <dbReference type="ARBA" id="ARBA00023288"/>
    </source>
</evidence>
<feature type="compositionally biased region" description="Basic and acidic residues" evidence="5">
    <location>
        <begin position="1427"/>
        <end position="1445"/>
    </location>
</feature>
<dbReference type="GO" id="GO:0005794">
    <property type="term" value="C:Golgi apparatus"/>
    <property type="evidence" value="ECO:0007669"/>
    <property type="project" value="TreeGrafter"/>
</dbReference>
<dbReference type="GO" id="GO:0007030">
    <property type="term" value="P:Golgi organization"/>
    <property type="evidence" value="ECO:0007669"/>
    <property type="project" value="TreeGrafter"/>
</dbReference>
<reference evidence="6" key="2">
    <citation type="submission" date="2011-03" db="EMBL/GenBank/DDBJ databases">
        <title>Comparative genomics and transcriptomics of Neospora caninum and Toxoplasma gondii.</title>
        <authorList>
            <person name="Reid A.J."/>
            <person name="Sohal A."/>
            <person name="Harris D."/>
            <person name="Quail M."/>
            <person name="Sanders M."/>
            <person name="Berriman M."/>
            <person name="Wastling J.M."/>
            <person name="Pain A."/>
        </authorList>
    </citation>
    <scope>NUCLEOTIDE SEQUENCE</scope>
    <source>
        <strain evidence="6">Liverpool</strain>
    </source>
</reference>
<dbReference type="Proteomes" id="UP000007494">
    <property type="component" value="Chromosome VIIb"/>
</dbReference>
<proteinExistence type="inferred from homology"/>
<dbReference type="OMA" id="PCAKLAP"/>
<evidence type="ECO:0000313" key="6">
    <source>
        <dbReference type="EMBL" id="CBZ52750.1"/>
    </source>
</evidence>
<evidence type="ECO:0000256" key="3">
    <source>
        <dbReference type="ARBA" id="ARBA00022707"/>
    </source>
</evidence>
<reference evidence="7" key="4">
    <citation type="journal article" date="2015" name="PLoS ONE">
        <title>Comprehensive Evaluation of Toxoplasma gondii VEG and Neospora caninum LIV Genomes with Tachyzoite Stage Transcriptome and Proteome Defines Novel Transcript Features.</title>
        <authorList>
            <person name="Ramaprasad A."/>
            <person name="Mourier T."/>
            <person name="Naeem R."/>
            <person name="Malas T.B."/>
            <person name="Moussa E."/>
            <person name="Panigrahi A."/>
            <person name="Vermont S.J."/>
            <person name="Otto T.D."/>
            <person name="Wastling J."/>
            <person name="Pain A."/>
        </authorList>
    </citation>
    <scope>NUCLEOTIDE SEQUENCE</scope>
    <source>
        <strain evidence="7">Liverpool</strain>
    </source>
</reference>
<dbReference type="PANTHER" id="PTHR12895">
    <property type="entry name" value="DYMECLIN"/>
    <property type="match status" value="1"/>
</dbReference>
<feature type="compositionally biased region" description="Basic and acidic residues" evidence="5">
    <location>
        <begin position="539"/>
        <end position="549"/>
    </location>
</feature>
<dbReference type="InterPro" id="IPR019142">
    <property type="entry name" value="Dymeclin"/>
</dbReference>
<organism evidence="6 8">
    <name type="scientific">Neospora caninum (strain Liverpool)</name>
    <dbReference type="NCBI Taxonomy" id="572307"/>
    <lineage>
        <taxon>Eukaryota</taxon>
        <taxon>Sar</taxon>
        <taxon>Alveolata</taxon>
        <taxon>Apicomplexa</taxon>
        <taxon>Conoidasida</taxon>
        <taxon>Coccidia</taxon>
        <taxon>Eucoccidiorida</taxon>
        <taxon>Eimeriorina</taxon>
        <taxon>Sarcocystidae</taxon>
        <taxon>Neospora</taxon>
    </lineage>
</organism>
<dbReference type="RefSeq" id="XP_003882782.1">
    <property type="nucleotide sequence ID" value="XM_003882733.1"/>
</dbReference>
<reference evidence="6" key="1">
    <citation type="submission" date="2011-02" db="EMBL/GenBank/DDBJ databases">
        <authorList>
            <person name="Aslett M."/>
        </authorList>
    </citation>
    <scope>NUCLEOTIDE SEQUENCE</scope>
    <source>
        <strain evidence="6">Liverpool</strain>
    </source>
</reference>
<feature type="region of interest" description="Disordered" evidence="5">
    <location>
        <begin position="1"/>
        <end position="21"/>
    </location>
</feature>
<feature type="compositionally biased region" description="Basic and acidic residues" evidence="5">
    <location>
        <begin position="583"/>
        <end position="609"/>
    </location>
</feature>
<keyword evidence="8" id="KW-1185">Reference proteome</keyword>
<feature type="compositionally biased region" description="Low complexity" evidence="5">
    <location>
        <begin position="567"/>
        <end position="578"/>
    </location>
</feature>
<feature type="compositionally biased region" description="Low complexity" evidence="5">
    <location>
        <begin position="369"/>
        <end position="396"/>
    </location>
</feature>
<accession>F0VGA6</accession>
<dbReference type="GeneID" id="13445071"/>
<feature type="compositionally biased region" description="Basic and acidic residues" evidence="5">
    <location>
        <begin position="1041"/>
        <end position="1050"/>
    </location>
</feature>
<protein>
    <recommendedName>
        <fullName evidence="2">Dymeclin</fullName>
    </recommendedName>
</protein>
<dbReference type="EMBL" id="FR823389">
    <property type="protein sequence ID" value="CBZ52750.1"/>
    <property type="molecule type" value="Genomic_DNA"/>
</dbReference>
<dbReference type="eggNOG" id="KOG2225">
    <property type="taxonomic scope" value="Eukaryota"/>
</dbReference>
<name>F0VGA6_NEOCL</name>
<dbReference type="EMBL" id="LN714482">
    <property type="protein sequence ID" value="CEL66731.1"/>
    <property type="molecule type" value="Genomic_DNA"/>
</dbReference>
<feature type="region of interest" description="Disordered" evidence="5">
    <location>
        <begin position="288"/>
        <end position="412"/>
    </location>
</feature>
<dbReference type="Pfam" id="PF09742">
    <property type="entry name" value="Dymeclin"/>
    <property type="match status" value="1"/>
</dbReference>
<evidence type="ECO:0000313" key="8">
    <source>
        <dbReference type="Proteomes" id="UP000007494"/>
    </source>
</evidence>
<dbReference type="InParanoid" id="F0VGA6"/>
<feature type="region of interest" description="Disordered" evidence="5">
    <location>
        <begin position="1415"/>
        <end position="1454"/>
    </location>
</feature>
<feature type="compositionally biased region" description="Polar residues" evidence="5">
    <location>
        <begin position="288"/>
        <end position="313"/>
    </location>
</feature>
<keyword evidence="3" id="KW-0519">Myristate</keyword>
<reference evidence="8" key="3">
    <citation type="journal article" date="2012" name="PLoS Pathog.">
        <title>Comparative genomics of the apicomplexan parasites Toxoplasma gondii and Neospora caninum: Coccidia differing in host range and transmission strategy.</title>
        <authorList>
            <person name="Reid A.J."/>
            <person name="Vermont S.J."/>
            <person name="Cotton J.A."/>
            <person name="Harris D."/>
            <person name="Hill-Cawthorne G.A."/>
            <person name="Konen-Waisman S."/>
            <person name="Latham S.M."/>
            <person name="Mourier T."/>
            <person name="Norton R."/>
            <person name="Quail M.A."/>
            <person name="Sanders M."/>
            <person name="Shanmugam D."/>
            <person name="Sohal A."/>
            <person name="Wasmuth J.D."/>
            <person name="Brunk B."/>
            <person name="Grigg M.E."/>
            <person name="Howard J.C."/>
            <person name="Parkinson J."/>
            <person name="Roos D.S."/>
            <person name="Trees A.J."/>
            <person name="Berriman M."/>
            <person name="Pain A."/>
            <person name="Wastling J.M."/>
        </authorList>
    </citation>
    <scope>NUCLEOTIDE SEQUENCE [LARGE SCALE GENOMIC DNA]</scope>
    <source>
        <strain evidence="8">Liverpool</strain>
    </source>
</reference>
<dbReference type="OrthoDB" id="332584at2759"/>
<dbReference type="VEuPathDB" id="ToxoDB:NCLIV_025380"/>
<gene>
    <name evidence="7" type="ORF">BN1204_025380</name>
    <name evidence="6" type="ORF">NCLIV_025380</name>
</gene>
<feature type="region of interest" description="Disordered" evidence="5">
    <location>
        <begin position="1281"/>
        <end position="1322"/>
    </location>
</feature>
<evidence type="ECO:0000256" key="2">
    <source>
        <dbReference type="ARBA" id="ARBA00015736"/>
    </source>
</evidence>
<feature type="compositionally biased region" description="Basic and acidic residues" evidence="5">
    <location>
        <begin position="314"/>
        <end position="328"/>
    </location>
</feature>
<evidence type="ECO:0000256" key="5">
    <source>
        <dbReference type="SAM" id="MobiDB-lite"/>
    </source>
</evidence>
<feature type="region of interest" description="Disordered" evidence="5">
    <location>
        <begin position="161"/>
        <end position="184"/>
    </location>
</feature>
<feature type="region of interest" description="Disordered" evidence="5">
    <location>
        <begin position="539"/>
        <end position="609"/>
    </location>
</feature>
<comment type="similarity">
    <text evidence="1">Belongs to the dymeclin family.</text>
</comment>
<feature type="region of interest" description="Disordered" evidence="5">
    <location>
        <begin position="1041"/>
        <end position="1068"/>
    </location>
</feature>
<evidence type="ECO:0000256" key="1">
    <source>
        <dbReference type="ARBA" id="ARBA00010603"/>
    </source>
</evidence>